<sequence>MAVLTEYSTTFLIGSSIAVYIVVHRIYRIFYDLYLHPLAHIPGPKLAAITYLYQTYFSLVGGRPVVRITPDEVHLSEPDNYDKIYSVGSKYAKAKPYYETMSCGDSSFTTMGNEEHRVKRSRLNPFFSRKKIIELEDVVQLNAKKLCDLTARKFENGEAMDLHHGFRAVSMDIITDYAFNQCYNFLDRDDIGEWFFTMWESLGPTMWIFQQWPVLMTFANSLPEWMAEAMNGPLKSVFQLQAHCRKAIAMVKSDMDSGGKSASRRTIFHDLLTDDPDAGWTVPPIQEIQDEATAILGAAADTTGHAMNYAMFEVISDPAKYERLSTELKEAFPDPNAKLDYITLEKLPLGSSKKQFGESTFPHYSLRSNV</sequence>
<name>A0A8T9BTG2_9HELO</name>
<keyword evidence="1" id="KW-0560">Oxidoreductase</keyword>
<protein>
    <submittedName>
        <fullName evidence="1">Cytochrome P450 monooxygenase yanH</fullName>
    </submittedName>
</protein>
<dbReference type="CDD" id="cd11062">
    <property type="entry name" value="CYP58-like"/>
    <property type="match status" value="1"/>
</dbReference>
<evidence type="ECO:0000313" key="1">
    <source>
        <dbReference type="EMBL" id="TVY55117.1"/>
    </source>
</evidence>
<dbReference type="PANTHER" id="PTHR24305">
    <property type="entry name" value="CYTOCHROME P450"/>
    <property type="match status" value="1"/>
</dbReference>
<dbReference type="SUPFAM" id="SSF48264">
    <property type="entry name" value="Cytochrome P450"/>
    <property type="match status" value="1"/>
</dbReference>
<dbReference type="OrthoDB" id="3945418at2759"/>
<dbReference type="Proteomes" id="UP000469558">
    <property type="component" value="Unassembled WGS sequence"/>
</dbReference>
<dbReference type="GO" id="GO:0016705">
    <property type="term" value="F:oxidoreductase activity, acting on paired donors, with incorporation or reduction of molecular oxygen"/>
    <property type="evidence" value="ECO:0007669"/>
    <property type="project" value="InterPro"/>
</dbReference>
<evidence type="ECO:0000313" key="2">
    <source>
        <dbReference type="Proteomes" id="UP000469558"/>
    </source>
</evidence>
<dbReference type="GO" id="GO:0005506">
    <property type="term" value="F:iron ion binding"/>
    <property type="evidence" value="ECO:0007669"/>
    <property type="project" value="InterPro"/>
</dbReference>
<keyword evidence="2" id="KW-1185">Reference proteome</keyword>
<dbReference type="InterPro" id="IPR001128">
    <property type="entry name" value="Cyt_P450"/>
</dbReference>
<proteinExistence type="predicted"/>
<dbReference type="PANTHER" id="PTHR24305:SF152">
    <property type="entry name" value="P450, PUTATIVE (EUROFUNG)-RELATED"/>
    <property type="match status" value="1"/>
</dbReference>
<dbReference type="InterPro" id="IPR036396">
    <property type="entry name" value="Cyt_P450_sf"/>
</dbReference>
<dbReference type="AlphaFoldDB" id="A0A8T9BTG2"/>
<dbReference type="Gene3D" id="1.10.630.10">
    <property type="entry name" value="Cytochrome P450"/>
    <property type="match status" value="1"/>
</dbReference>
<dbReference type="GO" id="GO:0004497">
    <property type="term" value="F:monooxygenase activity"/>
    <property type="evidence" value="ECO:0007669"/>
    <property type="project" value="UniProtKB-KW"/>
</dbReference>
<dbReference type="GO" id="GO:0020037">
    <property type="term" value="F:heme binding"/>
    <property type="evidence" value="ECO:0007669"/>
    <property type="project" value="InterPro"/>
</dbReference>
<dbReference type="EMBL" id="QGMK01002942">
    <property type="protein sequence ID" value="TVY55117.1"/>
    <property type="molecule type" value="Genomic_DNA"/>
</dbReference>
<comment type="caution">
    <text evidence="1">The sequence shown here is derived from an EMBL/GenBank/DDBJ whole genome shotgun (WGS) entry which is preliminary data.</text>
</comment>
<dbReference type="InterPro" id="IPR050121">
    <property type="entry name" value="Cytochrome_P450_monoxygenase"/>
</dbReference>
<dbReference type="Pfam" id="PF00067">
    <property type="entry name" value="p450"/>
    <property type="match status" value="1"/>
</dbReference>
<keyword evidence="1" id="KW-0503">Monooxygenase</keyword>
<gene>
    <name evidence="1" type="primary">yanH_1</name>
    <name evidence="1" type="ORF">LSUE1_G009361</name>
</gene>
<organism evidence="1 2">
    <name type="scientific">Lachnellula suecica</name>
    <dbReference type="NCBI Taxonomy" id="602035"/>
    <lineage>
        <taxon>Eukaryota</taxon>
        <taxon>Fungi</taxon>
        <taxon>Dikarya</taxon>
        <taxon>Ascomycota</taxon>
        <taxon>Pezizomycotina</taxon>
        <taxon>Leotiomycetes</taxon>
        <taxon>Helotiales</taxon>
        <taxon>Lachnaceae</taxon>
        <taxon>Lachnellula</taxon>
    </lineage>
</organism>
<accession>A0A8T9BTG2</accession>
<reference evidence="1 2" key="1">
    <citation type="submission" date="2018-05" db="EMBL/GenBank/DDBJ databases">
        <title>Genome sequencing and assembly of the regulated plant pathogen Lachnellula willkommii and related sister species for the development of diagnostic species identification markers.</title>
        <authorList>
            <person name="Giroux E."/>
            <person name="Bilodeau G."/>
        </authorList>
    </citation>
    <scope>NUCLEOTIDE SEQUENCE [LARGE SCALE GENOMIC DNA]</scope>
    <source>
        <strain evidence="1 2">CBS 268.59</strain>
    </source>
</reference>